<evidence type="ECO:0000256" key="6">
    <source>
        <dbReference type="RuleBase" id="RU363032"/>
    </source>
</evidence>
<protein>
    <submittedName>
        <fullName evidence="8">Carnitine transport permease protein OpuCB</fullName>
    </submittedName>
</protein>
<dbReference type="EMBL" id="CP015961">
    <property type="protein sequence ID" value="ANI91505.1"/>
    <property type="molecule type" value="Genomic_DNA"/>
</dbReference>
<keyword evidence="3 6" id="KW-0812">Transmembrane</keyword>
<organism evidence="8 9">
    <name type="scientific">Dietzia timorensis</name>
    <dbReference type="NCBI Taxonomy" id="499555"/>
    <lineage>
        <taxon>Bacteria</taxon>
        <taxon>Bacillati</taxon>
        <taxon>Actinomycetota</taxon>
        <taxon>Actinomycetes</taxon>
        <taxon>Mycobacteriales</taxon>
        <taxon>Dietziaceae</taxon>
        <taxon>Dietzia</taxon>
    </lineage>
</organism>
<dbReference type="GO" id="GO:0055085">
    <property type="term" value="P:transmembrane transport"/>
    <property type="evidence" value="ECO:0007669"/>
    <property type="project" value="InterPro"/>
</dbReference>
<evidence type="ECO:0000256" key="4">
    <source>
        <dbReference type="ARBA" id="ARBA00022989"/>
    </source>
</evidence>
<dbReference type="PANTHER" id="PTHR30177">
    <property type="entry name" value="GLYCINE BETAINE/L-PROLINE TRANSPORT SYSTEM PERMEASE PROTEIN PROW"/>
    <property type="match status" value="1"/>
</dbReference>
<dbReference type="PROSITE" id="PS50928">
    <property type="entry name" value="ABC_TM1"/>
    <property type="match status" value="1"/>
</dbReference>
<keyword evidence="2 6" id="KW-0813">Transport</keyword>
<dbReference type="AlphaFoldDB" id="A0A173LGX9"/>
<dbReference type="InterPro" id="IPR035906">
    <property type="entry name" value="MetI-like_sf"/>
</dbReference>
<feature type="transmembrane region" description="Helical" evidence="6">
    <location>
        <begin position="34"/>
        <end position="56"/>
    </location>
</feature>
<dbReference type="CDD" id="cd06261">
    <property type="entry name" value="TM_PBP2"/>
    <property type="match status" value="1"/>
</dbReference>
<comment type="similarity">
    <text evidence="6">Belongs to the binding-protein-dependent transport system permease family.</text>
</comment>
<dbReference type="RefSeq" id="WP_082908504.1">
    <property type="nucleotide sequence ID" value="NZ_CP015961.1"/>
</dbReference>
<keyword evidence="5 6" id="KW-0472">Membrane</keyword>
<evidence type="ECO:0000313" key="8">
    <source>
        <dbReference type="EMBL" id="ANI91505.1"/>
    </source>
</evidence>
<dbReference type="Pfam" id="PF00528">
    <property type="entry name" value="BPD_transp_1"/>
    <property type="match status" value="1"/>
</dbReference>
<comment type="subcellular location">
    <subcellularLocation>
        <location evidence="6">Cell membrane</location>
        <topology evidence="6">Multi-pass membrane protein</topology>
    </subcellularLocation>
    <subcellularLocation>
        <location evidence="1">Membrane</location>
        <topology evidence="1">Multi-pass membrane protein</topology>
    </subcellularLocation>
</comment>
<dbReference type="InterPro" id="IPR000515">
    <property type="entry name" value="MetI-like"/>
</dbReference>
<dbReference type="GO" id="GO:0031460">
    <property type="term" value="P:glycine betaine transport"/>
    <property type="evidence" value="ECO:0007669"/>
    <property type="project" value="TreeGrafter"/>
</dbReference>
<evidence type="ECO:0000256" key="2">
    <source>
        <dbReference type="ARBA" id="ARBA00022448"/>
    </source>
</evidence>
<proteinExistence type="inferred from homology"/>
<gene>
    <name evidence="8" type="ORF">BJL86_0703</name>
</gene>
<accession>A0A173LGX9</accession>
<evidence type="ECO:0000313" key="9">
    <source>
        <dbReference type="Proteomes" id="UP000186104"/>
    </source>
</evidence>
<evidence type="ECO:0000256" key="5">
    <source>
        <dbReference type="ARBA" id="ARBA00023136"/>
    </source>
</evidence>
<dbReference type="InterPro" id="IPR051204">
    <property type="entry name" value="ABC_transp_perm/SBD"/>
</dbReference>
<dbReference type="PANTHER" id="PTHR30177:SF4">
    <property type="entry name" value="OSMOPROTECTANT IMPORT PERMEASE PROTEIN OSMW"/>
    <property type="match status" value="1"/>
</dbReference>
<dbReference type="Proteomes" id="UP000186104">
    <property type="component" value="Chromosome"/>
</dbReference>
<sequence>MSSPAPDTDSVAATGELAALPKKKRLRISAEDRGLLSGIPGLVVVILAAWSIWRITADLDDVESRQLAWSNVLHLTWQHVVLVVVSALIVMALAVPIGVLLTRRSTSFLSPIFMGIANAGQAAPVIGVVVLLAIWLGFGTPVAVLALVIYAFLPVLSNTITGLRSIDPSLKESARGMGMSSSQVLFRVELPLAVPVIMTGARTALVLLVGAGAFATFIDAGGLGTLINTGITLYRFSILTSGAILVAVLALIIEWVGRIMELVFKPKGL</sequence>
<dbReference type="STRING" id="499555.BJL86_0703"/>
<dbReference type="SUPFAM" id="SSF161098">
    <property type="entry name" value="MetI-like"/>
    <property type="match status" value="1"/>
</dbReference>
<dbReference type="OrthoDB" id="9801163at2"/>
<feature type="transmembrane region" description="Helical" evidence="6">
    <location>
        <begin position="234"/>
        <end position="257"/>
    </location>
</feature>
<feature type="domain" description="ABC transmembrane type-1" evidence="7">
    <location>
        <begin position="76"/>
        <end position="257"/>
    </location>
</feature>
<evidence type="ECO:0000256" key="1">
    <source>
        <dbReference type="ARBA" id="ARBA00004141"/>
    </source>
</evidence>
<evidence type="ECO:0000256" key="3">
    <source>
        <dbReference type="ARBA" id="ARBA00022692"/>
    </source>
</evidence>
<name>A0A173LGX9_9ACTN</name>
<feature type="transmembrane region" description="Helical" evidence="6">
    <location>
        <begin position="142"/>
        <end position="163"/>
    </location>
</feature>
<feature type="transmembrane region" description="Helical" evidence="6">
    <location>
        <begin position="76"/>
        <end position="101"/>
    </location>
</feature>
<dbReference type="GO" id="GO:0005886">
    <property type="term" value="C:plasma membrane"/>
    <property type="evidence" value="ECO:0007669"/>
    <property type="project" value="UniProtKB-SubCell"/>
</dbReference>
<evidence type="ECO:0000259" key="7">
    <source>
        <dbReference type="PROSITE" id="PS50928"/>
    </source>
</evidence>
<keyword evidence="4 6" id="KW-1133">Transmembrane helix</keyword>
<dbReference type="KEGG" id="dtm:BJL86_0703"/>
<dbReference type="Gene3D" id="1.10.3720.10">
    <property type="entry name" value="MetI-like"/>
    <property type="match status" value="1"/>
</dbReference>
<keyword evidence="9" id="KW-1185">Reference proteome</keyword>
<feature type="transmembrane region" description="Helical" evidence="6">
    <location>
        <begin position="113"/>
        <end position="136"/>
    </location>
</feature>
<reference evidence="8 9" key="1">
    <citation type="submission" date="2016-06" db="EMBL/GenBank/DDBJ databases">
        <title>Complete genome sequence of a saline-alkali tolerant type strain Dietzia timorensis ID05-A0528T.</title>
        <authorList>
            <person name="Wu X."/>
        </authorList>
    </citation>
    <scope>NUCLEOTIDE SEQUENCE [LARGE SCALE GENOMIC DNA]</scope>
    <source>
        <strain evidence="8 9">ID05-A0528</strain>
    </source>
</reference>